<comment type="similarity">
    <text evidence="1">Belongs to the TIC214 family.</text>
</comment>
<dbReference type="InterPro" id="IPR008896">
    <property type="entry name" value="TIC214"/>
</dbReference>
<dbReference type="Pfam" id="PF05758">
    <property type="entry name" value="Ycf1"/>
    <property type="match status" value="3"/>
</dbReference>
<proteinExistence type="inferred from homology"/>
<keyword evidence="1" id="KW-0472">Membrane</keyword>
<evidence type="ECO:0000256" key="2">
    <source>
        <dbReference type="SAM" id="MobiDB-lite"/>
    </source>
</evidence>
<comment type="function">
    <text evidence="1">Involved in protein precursor import into chloroplasts. May be part of an intermediate translocation complex acting as a protein-conducting channel at the inner envelope.</text>
</comment>
<feature type="region of interest" description="Disordered" evidence="2">
    <location>
        <begin position="675"/>
        <end position="700"/>
    </location>
</feature>
<keyword evidence="1" id="KW-1001">Plastid inner membrane</keyword>
<dbReference type="EMBL" id="MN817664">
    <property type="protein sequence ID" value="QXU76308.1"/>
    <property type="molecule type" value="Genomic_DNA"/>
</dbReference>
<dbReference type="GO" id="GO:0015031">
    <property type="term" value="P:protein transport"/>
    <property type="evidence" value="ECO:0007669"/>
    <property type="project" value="UniProtKB-KW"/>
</dbReference>
<geneLocation type="chloroplast" evidence="3"/>
<dbReference type="PANTHER" id="PTHR33163">
    <property type="entry name" value="PROTEIN TIC 214-RELATED"/>
    <property type="match status" value="1"/>
</dbReference>
<comment type="subcellular location">
    <subcellularLocation>
        <location evidence="1">Plastid</location>
        <location evidence="1">Chloroplast inner membrane</location>
    </subcellularLocation>
</comment>
<keyword evidence="1" id="KW-0813">Transport</keyword>
<protein>
    <recommendedName>
        <fullName evidence="1">Protein TIC 214</fullName>
    </recommendedName>
    <alternativeName>
        <fullName evidence="1">Translocon at the inner envelope membrane of chloroplasts 214</fullName>
    </alternativeName>
</protein>
<keyword evidence="1" id="KW-0812">Transmembrane</keyword>
<gene>
    <name evidence="3" type="primary">ycf1</name>
    <name evidence="1" type="synonym">TIC214</name>
</gene>
<keyword evidence="1" id="KW-0653">Protein transport</keyword>
<dbReference type="GO" id="GO:0009706">
    <property type="term" value="C:chloroplast inner membrane"/>
    <property type="evidence" value="ECO:0007669"/>
    <property type="project" value="UniProtKB-SubCell"/>
</dbReference>
<feature type="transmembrane region" description="Helical" evidence="1">
    <location>
        <begin position="61"/>
        <end position="80"/>
    </location>
</feature>
<dbReference type="PANTHER" id="PTHR33163:SF40">
    <property type="entry name" value="PROTEIN TIC 214"/>
    <property type="match status" value="1"/>
</dbReference>
<keyword evidence="1 3" id="KW-0150">Chloroplast</keyword>
<feature type="transmembrane region" description="Helical" evidence="1">
    <location>
        <begin position="167"/>
        <end position="188"/>
    </location>
</feature>
<feature type="transmembrane region" description="Helical" evidence="1">
    <location>
        <begin position="92"/>
        <end position="109"/>
    </location>
</feature>
<organism evidence="3">
    <name type="scientific">Dicranopteris pedata</name>
    <dbReference type="NCBI Taxonomy" id="397678"/>
    <lineage>
        <taxon>Eukaryota</taxon>
        <taxon>Viridiplantae</taxon>
        <taxon>Streptophyta</taxon>
        <taxon>Embryophyta</taxon>
        <taxon>Tracheophyta</taxon>
        <taxon>Polypodiopsida</taxon>
        <taxon>Polypodiidae</taxon>
        <taxon>Gleicheniales</taxon>
        <taxon>Gleicheniaceae</taxon>
        <taxon>Dicranopteris</taxon>
    </lineage>
</organism>
<keyword evidence="1" id="KW-1133">Transmembrane helix</keyword>
<feature type="compositionally biased region" description="Polar residues" evidence="2">
    <location>
        <begin position="1205"/>
        <end position="1221"/>
    </location>
</feature>
<sequence length="1699" mass="196696">MNVESVRMSLYLLQVSLLARVRLAGPPLLFGLYHGLLATLPVGPPQILSVRAFLTGGNLSGIAASTGSMTGQLLLFLSIFRSPLYVLMVKPHVMTVLIVPYILFYWFRIKDLSDYQILRSTNSVSNSKLYNIFLDSFIFQLLNPIFLPSPVLARLIQLFLFRYSNNVIFLISSFLGWLVGHTIFIYLSRLLLLRIEYDSPVLYLLMKRVIHKTFSIIIFINILLYLGKAPVSISTKKFKDEIVLFDINFFEQLPDKILWIFKLWPTSLFDQHKANRPLRYIENSRFGGDSPVRRQVSNYFFNNCLTDGKERLASTALPSLSIFERQLGTFFENSEQSMPHYLSKDWISDQLKKTEALNNELKDRIRFLDDERVFRKAMEIKTGLIDTGQGRLPKIYDPFMSRSYRIRIPIPQSFWILSDSMLPGTGINSYYAEESGSRYNKIESWVSTKYQEFKRDGIPLPWEALLPRDVQLTFILMFETPYDVLLKNLLEEMDLSVDLSYIPLTWDQVFELSPTEQALFFIELRERYGGFNWAPLLNRLPMDGERFSELRSILKIEDLSRELAHNSELLFDNGYDTVGGASDIRNRKLKNVGTSIGTPKMNTIRIVKRFSKTCDFRRKLIKGSMRSRRRKVLVWKLFQEKPHSPFFLRLMEIPASLQSTVKESTITDSEILTTKTLGGADPRREQELSSSSSWRDVERLNSERSPSSVAARLDVASIQTGRGLLLLLQSILRKYVKLPVLVTLKNIGRILLFQAPEWDEDWNEWRRESHIKCTYDGEEFSDTHLPSRWLREGLQIKILYPFQLKPWRTRKKKRSNIRGGGANLEKVQVHELAKENGLEQGKFQFTYLTVWGFQTDVPFGVIKRDPSFWKPIKKELLRILGSSLSVRTKQIRQFYLKLGIPAHIQPNELNPFNRLEGFGGGNSRTHVTEGDGSVRAEAKYERETLVDDRLRIAGMNEESINNYKDFELIASGDGKLVQDIAARFESQTQLHPNRLINLLIDRDERNAKSSYLIKLEIDDKLKNTKLTSLFQFKKHLVDIHGMAFRSRISTAELIDRYLLPMKISFQKINRTFVCYFIEIAALRVQLMRVTNTNIGTIRTGAEEVEHPIYNSEVGILQVGNNQSIESLSQAYIYDNSWRGSIRDNLDLNYLIETIQDCEGVEEPDNQGELGRNLNWDNALRGWHWDYPGGHDAIKYDDLSGGGGQPSESVDNASNNEHRSNSVGCIDNQTNGILYRYIDKHVKNFAETKALLKQLRNLNTNDWENWLDRLDRYDLPFSMWCKVAPHRWRASVGHLKGYKKRKTEVGFLDDQKKHVSHEKRNNYSIYTESPSIRDRIENLNKRRKYGYSLYNFIDSSVDADTQKFMVCQNASERGACPGSRMKKLIAGKIYNRRVYNRVSEAGSKFDSMLSMVPGLAGAGGAYGAEFKIVPKTSILQKDAFVDTDLNEQFEGLSIDYKFQQRNINSDEMFLRERGNLYYLFQWKWKSEALERGLQGLGDLIALTSVLENEQDLTAFCVTMGIDSDLLNLFFNEDKHEILDNLFVVSAHRLPRVFDDQILMYKTVSILPKFRSRFERRLKRGILGRFIPRISRSDGEKANSCYYLYNIEDLLLPRRRRESRFLRSLPISSFANYEKHLLDSIPGGGAEKSEEYKDLSGTQRIKRFLWPSYRLEELACINRFCLNTNNGSRFAILRIRIYSIV</sequence>
<comment type="subunit">
    <text evidence="1">Part of the Tic complex.</text>
</comment>
<feature type="region of interest" description="Disordered" evidence="2">
    <location>
        <begin position="1195"/>
        <end position="1221"/>
    </location>
</feature>
<name>A0A8F7CKT1_9MONI</name>
<reference evidence="3" key="1">
    <citation type="submission" date="2019-12" db="EMBL/GenBank/DDBJ databases">
        <title>The complete chloroplast genome sequence of Dicranopteris pedata (Gleicheniaceae).</title>
        <authorList>
            <person name="Ma X."/>
        </authorList>
    </citation>
    <scope>NUCLEOTIDE SEQUENCE</scope>
</reference>
<accession>A0A8F7CKT1</accession>
<evidence type="ECO:0000313" key="3">
    <source>
        <dbReference type="EMBL" id="QXU76308.1"/>
    </source>
</evidence>
<evidence type="ECO:0000256" key="1">
    <source>
        <dbReference type="RuleBase" id="RU364085"/>
    </source>
</evidence>
<keyword evidence="1 3" id="KW-0934">Plastid</keyword>